<dbReference type="EMBL" id="JABACJ020000015">
    <property type="protein sequence ID" value="MBU3877118.1"/>
    <property type="molecule type" value="Genomic_DNA"/>
</dbReference>
<evidence type="ECO:0000313" key="3">
    <source>
        <dbReference type="Proteomes" id="UP000723714"/>
    </source>
</evidence>
<keyword evidence="1" id="KW-0812">Transmembrane</keyword>
<evidence type="ECO:0000313" key="2">
    <source>
        <dbReference type="EMBL" id="MBU3877118.1"/>
    </source>
</evidence>
<name>A0ABS6D6M2_9FIRM</name>
<evidence type="ECO:0008006" key="4">
    <source>
        <dbReference type="Google" id="ProtNLM"/>
    </source>
</evidence>
<evidence type="ECO:0000256" key="1">
    <source>
        <dbReference type="SAM" id="Phobius"/>
    </source>
</evidence>
<gene>
    <name evidence="2" type="ORF">HGO97_015010</name>
</gene>
<organism evidence="2 3">
    <name type="scientific">Faecalicatena faecalis</name>
    <dbReference type="NCBI Taxonomy" id="2726362"/>
    <lineage>
        <taxon>Bacteria</taxon>
        <taxon>Bacillati</taxon>
        <taxon>Bacillota</taxon>
        <taxon>Clostridia</taxon>
        <taxon>Lachnospirales</taxon>
        <taxon>Lachnospiraceae</taxon>
        <taxon>Faecalicatena</taxon>
    </lineage>
</organism>
<keyword evidence="1" id="KW-0472">Membrane</keyword>
<dbReference type="RefSeq" id="WP_216243234.1">
    <property type="nucleotide sequence ID" value="NZ_JABACJ020000015.1"/>
</dbReference>
<proteinExistence type="predicted"/>
<sequence length="166" mass="18919">MNDAFYEQLVARKSRPTDLLIRVATIVLIAAVLVFTMPLLGFFGILITVVLAFLAYYFVFPKLNVEYEYTLLNHDMQVDAIYNKAKRKKIMTFDIQQAEIIAPKGSPRLNSSHPDKTIDFSSGDANAKAYAIMISLEQKNTCILIEPDETMLRHIKGWMGSKFFMD</sequence>
<dbReference type="InterPro" id="IPR046088">
    <property type="entry name" value="DUF6106"/>
</dbReference>
<comment type="caution">
    <text evidence="2">The sequence shown here is derived from an EMBL/GenBank/DDBJ whole genome shotgun (WGS) entry which is preliminary data.</text>
</comment>
<dbReference type="Proteomes" id="UP000723714">
    <property type="component" value="Unassembled WGS sequence"/>
</dbReference>
<feature type="transmembrane region" description="Helical" evidence="1">
    <location>
        <begin position="42"/>
        <end position="60"/>
    </location>
</feature>
<dbReference type="Pfam" id="PF19601">
    <property type="entry name" value="DUF6106"/>
    <property type="match status" value="1"/>
</dbReference>
<protein>
    <recommendedName>
        <fullName evidence="4">YcxB-like protein</fullName>
    </recommendedName>
</protein>
<keyword evidence="1" id="KW-1133">Transmembrane helix</keyword>
<reference evidence="2 3" key="1">
    <citation type="submission" date="2021-06" db="EMBL/GenBank/DDBJ databases">
        <title>Faecalicatena sp. nov. isolated from porcine feces.</title>
        <authorList>
            <person name="Oh B.S."/>
            <person name="Lee J.H."/>
        </authorList>
    </citation>
    <scope>NUCLEOTIDE SEQUENCE [LARGE SCALE GENOMIC DNA]</scope>
    <source>
        <strain evidence="2 3">AGMB00832</strain>
    </source>
</reference>
<accession>A0ABS6D6M2</accession>
<keyword evidence="3" id="KW-1185">Reference proteome</keyword>
<feature type="transmembrane region" description="Helical" evidence="1">
    <location>
        <begin position="19"/>
        <end position="36"/>
    </location>
</feature>